<evidence type="ECO:0000256" key="5">
    <source>
        <dbReference type="ARBA" id="ARBA00022734"/>
    </source>
</evidence>
<protein>
    <recommendedName>
        <fullName evidence="7">C-type lectin domain-containing protein</fullName>
    </recommendedName>
</protein>
<feature type="domain" description="C-type lectin" evidence="7">
    <location>
        <begin position="76"/>
        <end position="178"/>
    </location>
</feature>
<name>A0A8C6VC08_NAJNA</name>
<dbReference type="InterPro" id="IPR050828">
    <property type="entry name" value="C-type_lectin/matrix_domain"/>
</dbReference>
<comment type="similarity">
    <text evidence="3">Belongs to the true venom lectin family.</text>
</comment>
<dbReference type="GeneTree" id="ENSGT00940000162705"/>
<dbReference type="InterPro" id="IPR016187">
    <property type="entry name" value="CTDL_fold"/>
</dbReference>
<evidence type="ECO:0000256" key="6">
    <source>
        <dbReference type="SAM" id="Phobius"/>
    </source>
</evidence>
<dbReference type="Gene3D" id="3.10.100.10">
    <property type="entry name" value="Mannose-Binding Protein A, subunit A"/>
    <property type="match status" value="1"/>
</dbReference>
<dbReference type="InterPro" id="IPR016186">
    <property type="entry name" value="C-type_lectin-like/link_sf"/>
</dbReference>
<evidence type="ECO:0000256" key="1">
    <source>
        <dbReference type="ARBA" id="ARBA00004401"/>
    </source>
</evidence>
<comment type="subcellular location">
    <subcellularLocation>
        <location evidence="1">Cell membrane</location>
        <topology evidence="1">Single-pass type II membrane protein</topology>
    </subcellularLocation>
    <subcellularLocation>
        <location evidence="2">Secreted</location>
    </subcellularLocation>
</comment>
<evidence type="ECO:0000313" key="9">
    <source>
        <dbReference type="Proteomes" id="UP000694559"/>
    </source>
</evidence>
<dbReference type="SUPFAM" id="SSF56436">
    <property type="entry name" value="C-type lectin-like"/>
    <property type="match status" value="1"/>
</dbReference>
<dbReference type="CDD" id="cd03593">
    <property type="entry name" value="CLECT_NK_receptors_like"/>
    <property type="match status" value="1"/>
</dbReference>
<organism evidence="8 9">
    <name type="scientific">Naja naja</name>
    <name type="common">Indian cobra</name>
    <dbReference type="NCBI Taxonomy" id="35670"/>
    <lineage>
        <taxon>Eukaryota</taxon>
        <taxon>Metazoa</taxon>
        <taxon>Chordata</taxon>
        <taxon>Craniata</taxon>
        <taxon>Vertebrata</taxon>
        <taxon>Euteleostomi</taxon>
        <taxon>Lepidosauria</taxon>
        <taxon>Squamata</taxon>
        <taxon>Bifurcata</taxon>
        <taxon>Unidentata</taxon>
        <taxon>Episquamata</taxon>
        <taxon>Toxicofera</taxon>
        <taxon>Serpentes</taxon>
        <taxon>Colubroidea</taxon>
        <taxon>Elapidae</taxon>
        <taxon>Elapinae</taxon>
        <taxon>Naja</taxon>
    </lineage>
</organism>
<evidence type="ECO:0000256" key="2">
    <source>
        <dbReference type="ARBA" id="ARBA00004613"/>
    </source>
</evidence>
<dbReference type="Pfam" id="PF00059">
    <property type="entry name" value="Lectin_C"/>
    <property type="match status" value="1"/>
</dbReference>
<keyword evidence="9" id="KW-1185">Reference proteome</keyword>
<evidence type="ECO:0000259" key="7">
    <source>
        <dbReference type="PROSITE" id="PS50041"/>
    </source>
</evidence>
<dbReference type="OMA" id="EDAGCAK"/>
<keyword evidence="5" id="KW-0430">Lectin</keyword>
<evidence type="ECO:0000313" key="8">
    <source>
        <dbReference type="Ensembl" id="ENSNNAP00000000774.1"/>
    </source>
</evidence>
<dbReference type="Ensembl" id="ENSNNAT00000000817.1">
    <property type="protein sequence ID" value="ENSNNAP00000000774.1"/>
    <property type="gene ID" value="ENSNNAG00000000556.1"/>
</dbReference>
<evidence type="ECO:0000256" key="3">
    <source>
        <dbReference type="ARBA" id="ARBA00006250"/>
    </source>
</evidence>
<keyword evidence="6" id="KW-0472">Membrane</keyword>
<dbReference type="GO" id="GO:0005576">
    <property type="term" value="C:extracellular region"/>
    <property type="evidence" value="ECO:0007669"/>
    <property type="project" value="UniProtKB-SubCell"/>
</dbReference>
<dbReference type="PANTHER" id="PTHR45710">
    <property type="entry name" value="C-TYPE LECTIN DOMAIN-CONTAINING PROTEIN 180"/>
    <property type="match status" value="1"/>
</dbReference>
<dbReference type="InterPro" id="IPR033992">
    <property type="entry name" value="NKR-like_CTLD"/>
</dbReference>
<dbReference type="PROSITE" id="PS50041">
    <property type="entry name" value="C_TYPE_LECTIN_2"/>
    <property type="match status" value="1"/>
</dbReference>
<dbReference type="AlphaFoldDB" id="A0A8C6VC08"/>
<reference evidence="8" key="2">
    <citation type="submission" date="2025-09" db="UniProtKB">
        <authorList>
            <consortium name="Ensembl"/>
        </authorList>
    </citation>
    <scope>IDENTIFICATION</scope>
</reference>
<keyword evidence="6" id="KW-0812">Transmembrane</keyword>
<accession>A0A8C6VC08</accession>
<keyword evidence="4" id="KW-0964">Secreted</keyword>
<dbReference type="InterPro" id="IPR001304">
    <property type="entry name" value="C-type_lectin-like"/>
</dbReference>
<dbReference type="PANTHER" id="PTHR45710:SF35">
    <property type="entry name" value="C-TYPE LECTIN DOMAIN FAMILY 2 MEMBER D"/>
    <property type="match status" value="1"/>
</dbReference>
<sequence>MLNMDLSSGPAERQEEDAGCAKTTQRILACSKVKRAILIGISVIVGGIFFGLGTLVPFHRQRGAIPVTCPPDWIGYQGHCYEFSKEEKTFEESQNFCMWHNASLAKITKEDMDLVMNIIRGNVFWINLIKEPNQPWKWGDGETATLKVWGDGENCAYLNDDGTASSGRCTTKHRFICKKLIL</sequence>
<feature type="transmembrane region" description="Helical" evidence="6">
    <location>
        <begin position="36"/>
        <end position="58"/>
    </location>
</feature>
<dbReference type="OrthoDB" id="8935730at2759"/>
<keyword evidence="6" id="KW-1133">Transmembrane helix</keyword>
<reference evidence="8" key="1">
    <citation type="submission" date="2025-08" db="UniProtKB">
        <authorList>
            <consortium name="Ensembl"/>
        </authorList>
    </citation>
    <scope>IDENTIFICATION</scope>
</reference>
<proteinExistence type="inferred from homology"/>
<evidence type="ECO:0000256" key="4">
    <source>
        <dbReference type="ARBA" id="ARBA00022525"/>
    </source>
</evidence>
<dbReference type="SMART" id="SM00034">
    <property type="entry name" value="CLECT"/>
    <property type="match status" value="1"/>
</dbReference>
<dbReference type="GO" id="GO:0005886">
    <property type="term" value="C:plasma membrane"/>
    <property type="evidence" value="ECO:0007669"/>
    <property type="project" value="UniProtKB-SubCell"/>
</dbReference>
<dbReference type="Proteomes" id="UP000694559">
    <property type="component" value="Unplaced"/>
</dbReference>
<dbReference type="GO" id="GO:0030246">
    <property type="term" value="F:carbohydrate binding"/>
    <property type="evidence" value="ECO:0007669"/>
    <property type="project" value="UniProtKB-KW"/>
</dbReference>